<dbReference type="PANTHER" id="PTHR34227:SF1">
    <property type="entry name" value="DIMETHYL SULFOXIDE REDUCTASE CHAPERONE-RELATED"/>
    <property type="match status" value="1"/>
</dbReference>
<dbReference type="InterPro" id="IPR036411">
    <property type="entry name" value="TorD-like_sf"/>
</dbReference>
<feature type="region of interest" description="Disordered" evidence="2">
    <location>
        <begin position="137"/>
        <end position="157"/>
    </location>
</feature>
<gene>
    <name evidence="4" type="ORF">LPT13_10905</name>
</gene>
<dbReference type="SUPFAM" id="SSF89155">
    <property type="entry name" value="TorD-like"/>
    <property type="match status" value="1"/>
</dbReference>
<dbReference type="Proteomes" id="UP001430755">
    <property type="component" value="Unassembled WGS sequence"/>
</dbReference>
<feature type="compositionally biased region" description="Low complexity" evidence="2">
    <location>
        <begin position="96"/>
        <end position="116"/>
    </location>
</feature>
<dbReference type="SUPFAM" id="SSF54862">
    <property type="entry name" value="4Fe-4S ferredoxins"/>
    <property type="match status" value="1"/>
</dbReference>
<feature type="domain" description="4Fe-4S ferredoxin-type" evidence="3">
    <location>
        <begin position="15"/>
        <end position="44"/>
    </location>
</feature>
<dbReference type="Pfam" id="PF13247">
    <property type="entry name" value="Fer4_11"/>
    <property type="match status" value="1"/>
</dbReference>
<feature type="region of interest" description="Disordered" evidence="2">
    <location>
        <begin position="93"/>
        <end position="116"/>
    </location>
</feature>
<dbReference type="Gene3D" id="1.10.3480.10">
    <property type="entry name" value="TorD-like"/>
    <property type="match status" value="1"/>
</dbReference>
<dbReference type="Pfam" id="PF02613">
    <property type="entry name" value="Nitrate_red_del"/>
    <property type="match status" value="1"/>
</dbReference>
<sequence length="356" mass="35422">MAACAAGALAQRADGRVTLDAARCVGCRACARACAFDVPRFAGGVMDKCDGCWSAGVPDGATPHCVATCPTGALGFESVPAGAPEAAVGDGVARTAAPASEGEGAEAAEGAPAQPGARACSPSAACTSAAEGAAAERGGVPAANAPSAQPGAAAPAPVDPAQLADACSLLAALVMREAPAGLLAALRDDPDAAPATLVPYARSLAGADLGQEAEALAVDFATVLLGMSPHPVFPYESTYADADRLLMRPVRDEVVAAYAAAGFAADPALRLPEDHLAFELAFVAHLARREAAARAAGDAPAARQAGAQRAAFARDHLAWAPRFAADWQRASASPFYRAVARLLAETAHLAAAPANG</sequence>
<dbReference type="InterPro" id="IPR020945">
    <property type="entry name" value="DMSO/NO3_reduct_chaperone"/>
</dbReference>
<reference evidence="4" key="1">
    <citation type="submission" date="2021-11" db="EMBL/GenBank/DDBJ databases">
        <title>A Novel Adlercreutzia Species, isolated from a Allomyrina dichotoma larva feces.</title>
        <authorList>
            <person name="Suh M.K."/>
        </authorList>
    </citation>
    <scope>NUCLEOTIDE SEQUENCE</scope>
    <source>
        <strain evidence="4">JBNU-10</strain>
    </source>
</reference>
<evidence type="ECO:0000313" key="4">
    <source>
        <dbReference type="EMBL" id="MCI2242854.1"/>
    </source>
</evidence>
<evidence type="ECO:0000259" key="3">
    <source>
        <dbReference type="PROSITE" id="PS51379"/>
    </source>
</evidence>
<name>A0ABS9WJ03_9ACTN</name>
<dbReference type="EMBL" id="JAJMLW010000004">
    <property type="protein sequence ID" value="MCI2242854.1"/>
    <property type="molecule type" value="Genomic_DNA"/>
</dbReference>
<comment type="caution">
    <text evidence="4">The sequence shown here is derived from an EMBL/GenBank/DDBJ whole genome shotgun (WGS) entry which is preliminary data.</text>
</comment>
<keyword evidence="5" id="KW-1185">Reference proteome</keyword>
<dbReference type="InterPro" id="IPR017896">
    <property type="entry name" value="4Fe4S_Fe-S-bd"/>
</dbReference>
<evidence type="ECO:0000256" key="1">
    <source>
        <dbReference type="ARBA" id="ARBA00023186"/>
    </source>
</evidence>
<evidence type="ECO:0000256" key="2">
    <source>
        <dbReference type="SAM" id="MobiDB-lite"/>
    </source>
</evidence>
<dbReference type="InterPro" id="IPR050289">
    <property type="entry name" value="TorD/DmsD_chaperones"/>
</dbReference>
<keyword evidence="1" id="KW-0143">Chaperone</keyword>
<dbReference type="PROSITE" id="PS51379">
    <property type="entry name" value="4FE4S_FER_2"/>
    <property type="match status" value="1"/>
</dbReference>
<evidence type="ECO:0000313" key="5">
    <source>
        <dbReference type="Proteomes" id="UP001430755"/>
    </source>
</evidence>
<accession>A0ABS9WJ03</accession>
<protein>
    <submittedName>
        <fullName evidence="4">Molecular chaperone TorD family protein</fullName>
    </submittedName>
</protein>
<dbReference type="Gene3D" id="3.30.70.20">
    <property type="match status" value="2"/>
</dbReference>
<organism evidence="4 5">
    <name type="scientific">Adlercreutzia faecimuris</name>
    <dbReference type="NCBI Taxonomy" id="2897341"/>
    <lineage>
        <taxon>Bacteria</taxon>
        <taxon>Bacillati</taxon>
        <taxon>Actinomycetota</taxon>
        <taxon>Coriobacteriia</taxon>
        <taxon>Eggerthellales</taxon>
        <taxon>Eggerthellaceae</taxon>
        <taxon>Adlercreutzia</taxon>
    </lineage>
</organism>
<dbReference type="PANTHER" id="PTHR34227">
    <property type="entry name" value="CHAPERONE PROTEIN YCDY"/>
    <property type="match status" value="1"/>
</dbReference>
<proteinExistence type="predicted"/>